<comment type="pathway">
    <text evidence="9">Amino-acid biosynthesis; glycine biosynthesis; glycine from L-serine: step 1/1.</text>
</comment>
<dbReference type="InterPro" id="IPR049943">
    <property type="entry name" value="Ser_HO-MeTrfase-like"/>
</dbReference>
<comment type="caution">
    <text evidence="9">Lacks conserved residue(s) required for the propagation of feature annotation.</text>
</comment>
<dbReference type="EC" id="2.1.2.1" evidence="9"/>
<dbReference type="GO" id="GO:0019264">
    <property type="term" value="P:glycine biosynthetic process from serine"/>
    <property type="evidence" value="ECO:0007669"/>
    <property type="project" value="UniProtKB-UniRule"/>
</dbReference>
<dbReference type="InterPro" id="IPR039429">
    <property type="entry name" value="SHMT-like_dom"/>
</dbReference>
<name>A0AAP2W5F5_9EURY</name>
<dbReference type="EMBL" id="PGCK01000003">
    <property type="protein sequence ID" value="MCD1294253.1"/>
    <property type="molecule type" value="Genomic_DNA"/>
</dbReference>
<dbReference type="CDD" id="cd00378">
    <property type="entry name" value="SHMT"/>
    <property type="match status" value="1"/>
</dbReference>
<sequence length="424" mass="46510">MLNPDVKTIIDAVEGSQELFKYSLPMIASENITSPIARQVLCSDLGHRYAEGQVGHRFYQGCGFVDVIEGKAVELSKEIFNAPHANVQPISGVNCNIAAFFALTNPGDNIMALAVPCGGHISHAKYSAAGICGLKVHTHPYDYDTMNINVDKMINDIRRIKPKVVVFGASLFLFPHPVKEAREVCDEVGASIVYDGAHVLGLIAGGEFQDPLKEGADVLTGSTHKTFPGPQGGMILCKEKYAAEIDEAVFPGTVSNFHLHHKAALAITLAEMKQFGKDYARQIVKNAQALGAYMDDMGFNVLCKDLGYTKSHQVAVDVSKIGGGSVIAQDLERANIIANKNLFPWDDVHTTDNPSGLRLGTQELTRLGMKEPEMKEVARFIKRVAIDKEEPEKVKKDVVLFKSQYQTVKYCFDGEGAYEFFKLR</sequence>
<feature type="site" description="Plays an important role in substrate specificity" evidence="9">
    <location>
        <position position="224"/>
    </location>
</feature>
<dbReference type="GO" id="GO:0004372">
    <property type="term" value="F:glycine hydroxymethyltransferase activity"/>
    <property type="evidence" value="ECO:0007669"/>
    <property type="project" value="UniProtKB-UniRule"/>
</dbReference>
<protein>
    <recommendedName>
        <fullName evidence="9">Serine hydroxymethyltransferase</fullName>
        <shortName evidence="9">SHMT</shortName>
        <shortName evidence="9">Serine methylase</shortName>
        <ecNumber evidence="9">2.1.2.1</ecNumber>
    </recommendedName>
</protein>
<evidence type="ECO:0000256" key="7">
    <source>
        <dbReference type="ARBA" id="ARBA00022679"/>
    </source>
</evidence>
<feature type="modified residue" description="N6-(pyridoxal phosphate)lysine" evidence="9 10">
    <location>
        <position position="225"/>
    </location>
</feature>
<evidence type="ECO:0000256" key="9">
    <source>
        <dbReference type="HAMAP-Rule" id="MF_00051"/>
    </source>
</evidence>
<dbReference type="FunFam" id="3.40.640.10:FF:000101">
    <property type="entry name" value="Serine hydroxymethyltransferase"/>
    <property type="match status" value="1"/>
</dbReference>
<evidence type="ECO:0000313" key="12">
    <source>
        <dbReference type="EMBL" id="MCD1294253.1"/>
    </source>
</evidence>
<evidence type="ECO:0000313" key="13">
    <source>
        <dbReference type="Proteomes" id="UP001320159"/>
    </source>
</evidence>
<evidence type="ECO:0000256" key="4">
    <source>
        <dbReference type="ARBA" id="ARBA00022490"/>
    </source>
</evidence>
<dbReference type="Gene3D" id="3.40.640.10">
    <property type="entry name" value="Type I PLP-dependent aspartate aminotransferase-like (Major domain)"/>
    <property type="match status" value="1"/>
</dbReference>
<comment type="caution">
    <text evidence="12">The sequence shown here is derived from an EMBL/GenBank/DDBJ whole genome shotgun (WGS) entry which is preliminary data.</text>
</comment>
<comment type="subunit">
    <text evidence="3 9">Homodimer.</text>
</comment>
<dbReference type="GO" id="GO:0035999">
    <property type="term" value="P:tetrahydrofolate interconversion"/>
    <property type="evidence" value="ECO:0007669"/>
    <property type="project" value="UniProtKB-UniRule"/>
</dbReference>
<keyword evidence="4 9" id="KW-0963">Cytoplasm</keyword>
<dbReference type="InterPro" id="IPR001085">
    <property type="entry name" value="Ser_HO-MeTrfase"/>
</dbReference>
<dbReference type="Pfam" id="PF00464">
    <property type="entry name" value="SHMT"/>
    <property type="match status" value="1"/>
</dbReference>
<feature type="domain" description="Serine hydroxymethyltransferase-like" evidence="11">
    <location>
        <begin position="8"/>
        <end position="381"/>
    </location>
</feature>
<keyword evidence="13" id="KW-1185">Reference proteome</keyword>
<reference evidence="12 13" key="1">
    <citation type="submission" date="2017-11" db="EMBL/GenBank/DDBJ databases">
        <title>Isolation and Characterization of Family Methanocellaceae Species from Potential Methane Hydrate Area Offshore Southwestern Taiwan.</title>
        <authorList>
            <person name="Zhang W.-L."/>
            <person name="Chen W.-C."/>
            <person name="Lai M.-C."/>
            <person name="Chen S.-C."/>
        </authorList>
    </citation>
    <scope>NUCLEOTIDE SEQUENCE [LARGE SCALE GENOMIC DNA]</scope>
    <source>
        <strain evidence="12 13">CWC-04</strain>
    </source>
</reference>
<dbReference type="PANTHER" id="PTHR11680">
    <property type="entry name" value="SERINE HYDROXYMETHYLTRANSFERASE"/>
    <property type="match status" value="1"/>
</dbReference>
<dbReference type="GO" id="GO:0030170">
    <property type="term" value="F:pyridoxal phosphate binding"/>
    <property type="evidence" value="ECO:0007669"/>
    <property type="project" value="UniProtKB-UniRule"/>
</dbReference>
<evidence type="ECO:0000256" key="10">
    <source>
        <dbReference type="PIRSR" id="PIRSR000412-50"/>
    </source>
</evidence>
<dbReference type="InterPro" id="IPR019798">
    <property type="entry name" value="Ser_HO-MeTrfase_PLP_BS"/>
</dbReference>
<feature type="binding site" evidence="9">
    <location>
        <begin position="119"/>
        <end position="121"/>
    </location>
    <ligand>
        <name>(6S)-5,6,7,8-tetrahydrofolate</name>
        <dbReference type="ChEBI" id="CHEBI:57453"/>
    </ligand>
</feature>
<keyword evidence="8 9" id="KW-0663">Pyridoxal phosphate</keyword>
<proteinExistence type="inferred from homology"/>
<keyword evidence="6 9" id="KW-0028">Amino-acid biosynthesis</keyword>
<dbReference type="AlphaFoldDB" id="A0AAP2W5F5"/>
<evidence type="ECO:0000256" key="1">
    <source>
        <dbReference type="ARBA" id="ARBA00001933"/>
    </source>
</evidence>
<comment type="subcellular location">
    <subcellularLocation>
        <location evidence="9">Cytoplasm</location>
    </subcellularLocation>
</comment>
<evidence type="ECO:0000259" key="11">
    <source>
        <dbReference type="Pfam" id="PF00464"/>
    </source>
</evidence>
<keyword evidence="7 9" id="KW-0808">Transferase</keyword>
<evidence type="ECO:0000256" key="6">
    <source>
        <dbReference type="ARBA" id="ARBA00022605"/>
    </source>
</evidence>
<dbReference type="FunFam" id="3.90.1150.10:FF:000114">
    <property type="entry name" value="Serine hydroxymethyltransferase"/>
    <property type="match status" value="1"/>
</dbReference>
<dbReference type="InterPro" id="IPR015422">
    <property type="entry name" value="PyrdxlP-dep_Trfase_small"/>
</dbReference>
<dbReference type="NCBIfam" id="NF000586">
    <property type="entry name" value="PRK00011.1"/>
    <property type="match status" value="1"/>
</dbReference>
<evidence type="ECO:0000256" key="2">
    <source>
        <dbReference type="ARBA" id="ARBA00006376"/>
    </source>
</evidence>
<dbReference type="PIRSF" id="PIRSF000412">
    <property type="entry name" value="SHMT"/>
    <property type="match status" value="1"/>
</dbReference>
<dbReference type="GO" id="GO:0005737">
    <property type="term" value="C:cytoplasm"/>
    <property type="evidence" value="ECO:0007669"/>
    <property type="project" value="UniProtKB-SubCell"/>
</dbReference>
<organism evidence="12 13">
    <name type="scientific">Methanooceanicella nereidis</name>
    <dbReference type="NCBI Taxonomy" id="2052831"/>
    <lineage>
        <taxon>Archaea</taxon>
        <taxon>Methanobacteriati</taxon>
        <taxon>Methanobacteriota</taxon>
        <taxon>Stenosarchaea group</taxon>
        <taxon>Methanomicrobia</taxon>
        <taxon>Methanocellales</taxon>
        <taxon>Methanocellaceae</taxon>
        <taxon>Methanooceanicella</taxon>
    </lineage>
</organism>
<evidence type="ECO:0000256" key="5">
    <source>
        <dbReference type="ARBA" id="ARBA00022563"/>
    </source>
</evidence>
<dbReference type="SUPFAM" id="SSF53383">
    <property type="entry name" value="PLP-dependent transferases"/>
    <property type="match status" value="1"/>
</dbReference>
<dbReference type="InterPro" id="IPR015421">
    <property type="entry name" value="PyrdxlP-dep_Trfase_major"/>
</dbReference>
<feature type="binding site" evidence="9">
    <location>
        <position position="239"/>
    </location>
    <ligand>
        <name>(6S)-5,6,7,8-tetrahydrofolate</name>
        <dbReference type="ChEBI" id="CHEBI:57453"/>
    </ligand>
</feature>
<dbReference type="PANTHER" id="PTHR11680:SF35">
    <property type="entry name" value="SERINE HYDROXYMETHYLTRANSFERASE 1"/>
    <property type="match status" value="1"/>
</dbReference>
<comment type="catalytic activity">
    <reaction evidence="9">
        <text>(6R)-5,10-methylene-5,6,7,8-tetrahydrofolate + glycine + H2O = (6S)-5,6,7,8-tetrahydrofolate + L-serine</text>
        <dbReference type="Rhea" id="RHEA:15481"/>
        <dbReference type="ChEBI" id="CHEBI:15377"/>
        <dbReference type="ChEBI" id="CHEBI:15636"/>
        <dbReference type="ChEBI" id="CHEBI:33384"/>
        <dbReference type="ChEBI" id="CHEBI:57305"/>
        <dbReference type="ChEBI" id="CHEBI:57453"/>
        <dbReference type="EC" id="2.1.2.1"/>
    </reaction>
</comment>
<accession>A0AAP2W5F5</accession>
<dbReference type="HAMAP" id="MF_00051">
    <property type="entry name" value="SHMT"/>
    <property type="match status" value="1"/>
</dbReference>
<gene>
    <name evidence="9" type="primary">glyA</name>
    <name evidence="12" type="ORF">CUJ83_04485</name>
</gene>
<evidence type="ECO:0000256" key="8">
    <source>
        <dbReference type="ARBA" id="ARBA00022898"/>
    </source>
</evidence>
<comment type="pathway">
    <text evidence="9">One-carbon metabolism; tetrahydrofolate interconversion.</text>
</comment>
<dbReference type="InterPro" id="IPR015424">
    <property type="entry name" value="PyrdxlP-dep_Trfase"/>
</dbReference>
<evidence type="ECO:0000256" key="3">
    <source>
        <dbReference type="ARBA" id="ARBA00011738"/>
    </source>
</evidence>
<dbReference type="Gene3D" id="3.90.1150.10">
    <property type="entry name" value="Aspartate Aminotransferase, domain 1"/>
    <property type="match status" value="1"/>
</dbReference>
<dbReference type="PROSITE" id="PS00096">
    <property type="entry name" value="SHMT"/>
    <property type="match status" value="1"/>
</dbReference>
<comment type="similarity">
    <text evidence="2 9">Belongs to the SHMT family.</text>
</comment>
<comment type="cofactor">
    <cofactor evidence="1 9 10">
        <name>pyridoxal 5'-phosphate</name>
        <dbReference type="ChEBI" id="CHEBI:597326"/>
    </cofactor>
</comment>
<dbReference type="Proteomes" id="UP001320159">
    <property type="component" value="Unassembled WGS sequence"/>
</dbReference>
<comment type="function">
    <text evidence="9">Catalyzes the reversible interconversion of serine and glycine with tetrahydrofolate (THF) serving as the one-carbon carrier. Also exhibits THF-independent aldolase activity toward beta-hydroxyamino acids, producing glycine and aldehydes, via a retro-aldol mechanism.</text>
</comment>
<keyword evidence="5 9" id="KW-0554">One-carbon metabolism</keyword>